<evidence type="ECO:0000313" key="1">
    <source>
        <dbReference type="EMBL" id="SVB22910.1"/>
    </source>
</evidence>
<dbReference type="AlphaFoldDB" id="A0A382CA24"/>
<organism evidence="1">
    <name type="scientific">marine metagenome</name>
    <dbReference type="NCBI Taxonomy" id="408172"/>
    <lineage>
        <taxon>unclassified sequences</taxon>
        <taxon>metagenomes</taxon>
        <taxon>ecological metagenomes</taxon>
    </lineage>
</organism>
<reference evidence="1" key="1">
    <citation type="submission" date="2018-05" db="EMBL/GenBank/DDBJ databases">
        <authorList>
            <person name="Lanie J.A."/>
            <person name="Ng W.-L."/>
            <person name="Kazmierczak K.M."/>
            <person name="Andrzejewski T.M."/>
            <person name="Davidsen T.M."/>
            <person name="Wayne K.J."/>
            <person name="Tettelin H."/>
            <person name="Glass J.I."/>
            <person name="Rusch D."/>
            <person name="Podicherti R."/>
            <person name="Tsui H.-C.T."/>
            <person name="Winkler M.E."/>
        </authorList>
    </citation>
    <scope>NUCLEOTIDE SEQUENCE</scope>
</reference>
<gene>
    <name evidence="1" type="ORF">METZ01_LOCUS175764</name>
</gene>
<dbReference type="EMBL" id="UINC01033508">
    <property type="protein sequence ID" value="SVB22910.1"/>
    <property type="molecule type" value="Genomic_DNA"/>
</dbReference>
<proteinExistence type="predicted"/>
<protein>
    <submittedName>
        <fullName evidence="1">Uncharacterized protein</fullName>
    </submittedName>
</protein>
<name>A0A382CA24_9ZZZZ</name>
<sequence length="33" mass="3714">MIAVNSALLSGITSLLIKRRETFCEICLLLYDL</sequence>
<accession>A0A382CA24</accession>